<dbReference type="GO" id="GO:0003676">
    <property type="term" value="F:nucleic acid binding"/>
    <property type="evidence" value="ECO:0007669"/>
    <property type="project" value="InterPro"/>
</dbReference>
<comment type="similarity">
    <text evidence="1 2">Belongs to the UPF0102 family.</text>
</comment>
<dbReference type="InterPro" id="IPR011856">
    <property type="entry name" value="tRNA_endonuc-like_dom_sf"/>
</dbReference>
<dbReference type="HAMAP" id="MF_00048">
    <property type="entry name" value="UPF0102"/>
    <property type="match status" value="1"/>
</dbReference>
<dbReference type="PANTHER" id="PTHR34039:SF1">
    <property type="entry name" value="UPF0102 PROTEIN YRAN"/>
    <property type="match status" value="1"/>
</dbReference>
<reference evidence="3 4" key="1">
    <citation type="submission" date="2016-08" db="EMBL/GenBank/DDBJ databases">
        <authorList>
            <person name="Seilhamer J.J."/>
        </authorList>
    </citation>
    <scope>NUCLEOTIDE SEQUENCE [LARGE SCALE GENOMIC DNA]</scope>
    <source>
        <strain evidence="3 4">BRTC-1</strain>
    </source>
</reference>
<evidence type="ECO:0000313" key="3">
    <source>
        <dbReference type="EMBL" id="AOA59977.1"/>
    </source>
</evidence>
<dbReference type="NCBIfam" id="TIGR00252">
    <property type="entry name" value="YraN family protein"/>
    <property type="match status" value="1"/>
</dbReference>
<dbReference type="STRING" id="1789224.BFG52_11360"/>
<dbReference type="InterPro" id="IPR003509">
    <property type="entry name" value="UPF0102_YraN-like"/>
</dbReference>
<gene>
    <name evidence="3" type="ORF">BFG52_11360</name>
</gene>
<proteinExistence type="inferred from homology"/>
<evidence type="ECO:0000256" key="2">
    <source>
        <dbReference type="HAMAP-Rule" id="MF_00048"/>
    </source>
</evidence>
<dbReference type="EMBL" id="CP016895">
    <property type="protein sequence ID" value="AOA59977.1"/>
    <property type="molecule type" value="Genomic_DNA"/>
</dbReference>
<accession>A0A1B2M448</accession>
<dbReference type="NCBIfam" id="NF009150">
    <property type="entry name" value="PRK12497.1-3"/>
    <property type="match status" value="1"/>
</dbReference>
<dbReference type="AlphaFoldDB" id="A0A1B2M448"/>
<dbReference type="Pfam" id="PF02021">
    <property type="entry name" value="UPF0102"/>
    <property type="match status" value="1"/>
</dbReference>
<name>A0A1B2M448_9GAMM</name>
<protein>
    <recommendedName>
        <fullName evidence="2">UPF0102 protein BFG52_11360</fullName>
    </recommendedName>
</protein>
<dbReference type="Gene3D" id="3.40.1350.10">
    <property type="match status" value="1"/>
</dbReference>
<evidence type="ECO:0000256" key="1">
    <source>
        <dbReference type="ARBA" id="ARBA00006738"/>
    </source>
</evidence>
<dbReference type="Proteomes" id="UP000093391">
    <property type="component" value="Chromosome"/>
</dbReference>
<dbReference type="KEGG" id="ala:BFG52_11360"/>
<dbReference type="CDD" id="cd20736">
    <property type="entry name" value="PoNe_Nuclease"/>
    <property type="match status" value="1"/>
</dbReference>
<keyword evidence="4" id="KW-1185">Reference proteome</keyword>
<dbReference type="InterPro" id="IPR011335">
    <property type="entry name" value="Restrct_endonuc-II-like"/>
</dbReference>
<dbReference type="PANTHER" id="PTHR34039">
    <property type="entry name" value="UPF0102 PROTEIN YRAN"/>
    <property type="match status" value="1"/>
</dbReference>
<sequence length="138" mass="16136">MVPSLAQWSEQCAAEYLQLQGYHMLQRNYHSRYGEIDLIMCRADQLVCVEVKARSTDGFGAACEMLNDRKQIKIYKTALSFLAQYPKYGEYNVRFDLICFDLSKEIAKNVQYRFAKRTYDLCWIENAFTLDADLINLC</sequence>
<evidence type="ECO:0000313" key="4">
    <source>
        <dbReference type="Proteomes" id="UP000093391"/>
    </source>
</evidence>
<organism evidence="3 4">
    <name type="scientific">Acinetobacter larvae</name>
    <dbReference type="NCBI Taxonomy" id="1789224"/>
    <lineage>
        <taxon>Bacteria</taxon>
        <taxon>Pseudomonadati</taxon>
        <taxon>Pseudomonadota</taxon>
        <taxon>Gammaproteobacteria</taxon>
        <taxon>Moraxellales</taxon>
        <taxon>Moraxellaceae</taxon>
        <taxon>Acinetobacter</taxon>
    </lineage>
</organism>
<dbReference type="SUPFAM" id="SSF52980">
    <property type="entry name" value="Restriction endonuclease-like"/>
    <property type="match status" value="1"/>
</dbReference>